<organism evidence="7">
    <name type="scientific">marine sediment metagenome</name>
    <dbReference type="NCBI Taxonomy" id="412755"/>
    <lineage>
        <taxon>unclassified sequences</taxon>
        <taxon>metagenomes</taxon>
        <taxon>ecological metagenomes</taxon>
    </lineage>
</organism>
<reference evidence="7" key="1">
    <citation type="journal article" date="2014" name="Front. Microbiol.">
        <title>High frequency of phylogenetically diverse reductive dehalogenase-homologous genes in deep subseafloor sedimentary metagenomes.</title>
        <authorList>
            <person name="Kawai M."/>
            <person name="Futagami T."/>
            <person name="Toyoda A."/>
            <person name="Takaki Y."/>
            <person name="Nishi S."/>
            <person name="Hori S."/>
            <person name="Arai W."/>
            <person name="Tsubouchi T."/>
            <person name="Morono Y."/>
            <person name="Uchiyama I."/>
            <person name="Ito T."/>
            <person name="Fujiyama A."/>
            <person name="Inagaki F."/>
            <person name="Takami H."/>
        </authorList>
    </citation>
    <scope>NUCLEOTIDE SEQUENCE</scope>
    <source>
        <strain evidence="7">Expedition CK06-06</strain>
    </source>
</reference>
<keyword evidence="4" id="KW-0658">Purine biosynthesis</keyword>
<name>X1QUX5_9ZZZZ</name>
<dbReference type="EMBL" id="BARV01039617">
    <property type="protein sequence ID" value="GAI47079.1"/>
    <property type="molecule type" value="Genomic_DNA"/>
</dbReference>
<evidence type="ECO:0000259" key="6">
    <source>
        <dbReference type="Pfam" id="PF00117"/>
    </source>
</evidence>
<comment type="caution">
    <text evidence="7">The sequence shown here is derived from an EMBL/GenBank/DDBJ whole genome shotgun (WGS) entry which is preliminary data.</text>
</comment>
<protein>
    <recommendedName>
        <fullName evidence="6">Glutamine amidotransferase domain-containing protein</fullName>
    </recommendedName>
</protein>
<dbReference type="GO" id="GO:0005829">
    <property type="term" value="C:cytosol"/>
    <property type="evidence" value="ECO:0007669"/>
    <property type="project" value="TreeGrafter"/>
</dbReference>
<dbReference type="PANTHER" id="PTHR11922">
    <property type="entry name" value="GMP SYNTHASE-RELATED"/>
    <property type="match status" value="1"/>
</dbReference>
<keyword evidence="2" id="KW-0547">Nucleotide-binding</keyword>
<dbReference type="PRINTS" id="PR00099">
    <property type="entry name" value="CPSGATASE"/>
</dbReference>
<keyword evidence="3" id="KW-0332">GMP biosynthesis</keyword>
<evidence type="ECO:0000256" key="4">
    <source>
        <dbReference type="ARBA" id="ARBA00022755"/>
    </source>
</evidence>
<sequence length="151" mass="16290">MVKKGSKPTLNESHRVATSGDIEVSTYLEIAKEMGGEQPVAAREAISGAEPETIIIIDFGSQYSMLIARRVRECQVYCELLPYDTPWERIASLNPKGFILSGGPASVYEPGAPLAPAYIYEGHLPVLGICYGMQVIAKQLGGRVAPGAKHE</sequence>
<evidence type="ECO:0000256" key="2">
    <source>
        <dbReference type="ARBA" id="ARBA00022741"/>
    </source>
</evidence>
<dbReference type="PANTHER" id="PTHR11922:SF2">
    <property type="entry name" value="GMP SYNTHASE [GLUTAMINE-HYDROLYZING]"/>
    <property type="match status" value="1"/>
</dbReference>
<dbReference type="AlphaFoldDB" id="X1QUX5"/>
<evidence type="ECO:0000256" key="5">
    <source>
        <dbReference type="ARBA" id="ARBA00022840"/>
    </source>
</evidence>
<dbReference type="GO" id="GO:0003921">
    <property type="term" value="F:GMP synthase activity"/>
    <property type="evidence" value="ECO:0007669"/>
    <property type="project" value="TreeGrafter"/>
</dbReference>
<feature type="domain" description="Glutamine amidotransferase" evidence="6">
    <location>
        <begin position="56"/>
        <end position="147"/>
    </location>
</feature>
<evidence type="ECO:0000313" key="7">
    <source>
        <dbReference type="EMBL" id="GAI47079.1"/>
    </source>
</evidence>
<proteinExistence type="predicted"/>
<evidence type="ECO:0000256" key="1">
    <source>
        <dbReference type="ARBA" id="ARBA00022598"/>
    </source>
</evidence>
<keyword evidence="5" id="KW-0067">ATP-binding</keyword>
<accession>X1QUX5</accession>
<gene>
    <name evidence="7" type="ORF">S06H3_60670</name>
</gene>
<feature type="non-terminal residue" evidence="7">
    <location>
        <position position="151"/>
    </location>
</feature>
<dbReference type="PROSITE" id="PS51273">
    <property type="entry name" value="GATASE_TYPE_1"/>
    <property type="match status" value="1"/>
</dbReference>
<dbReference type="Pfam" id="PF00117">
    <property type="entry name" value="GATase"/>
    <property type="match status" value="1"/>
</dbReference>
<keyword evidence="1" id="KW-0436">Ligase</keyword>
<dbReference type="SUPFAM" id="SSF52317">
    <property type="entry name" value="Class I glutamine amidotransferase-like"/>
    <property type="match status" value="1"/>
</dbReference>
<evidence type="ECO:0000256" key="3">
    <source>
        <dbReference type="ARBA" id="ARBA00022749"/>
    </source>
</evidence>
<dbReference type="Gene3D" id="3.40.50.880">
    <property type="match status" value="1"/>
</dbReference>
<dbReference type="InterPro" id="IPR029062">
    <property type="entry name" value="Class_I_gatase-like"/>
</dbReference>
<dbReference type="GO" id="GO:0005524">
    <property type="term" value="F:ATP binding"/>
    <property type="evidence" value="ECO:0007669"/>
    <property type="project" value="UniProtKB-KW"/>
</dbReference>
<dbReference type="InterPro" id="IPR017926">
    <property type="entry name" value="GATASE"/>
</dbReference>